<sequence>MKIGENSSAVELARLTRSGELTAAEVVEAHIAEIERLNPAVNAIVDFRPERALAAARELDRAFREDEPRGALHGLPVAHKDLVPAAGFRFTQGSPIFADRVPAQDHTVVGRMTAAGAITVGKTNVPEFGLGSHTFNDVYGVTRNPYALERTAGGSSGGAAAALAARMLPLADGSDTGGSLRNPASFCNVVGFRPSPGRVPSWPDGDPFSRLSVVGPMARTVDDLALLLSVLAGADPRAGWSVPADPAAYFPVPDPRGRPVRVAWSPDLDGRVVVAREVRDALEPVVATMAAHGWEVELATPDLSGAIESFRVLRALKMQISLAPLLAEHPGRLKSDAVWNIEEGAKLDGPTIALAERNAARIFHVMREFFDSFDVLATPTCQVAPFEITTRYPRAIDGSPMHDYLEWMGLPSAITMTGCPAISLPAAFTPDGLPVGIQLVGPHLREDRLLAVARQFESFAGAGRAPEIDPTPRPAFVTVD</sequence>
<name>A0ABP9NF14_9PSEU</name>
<proteinExistence type="predicted"/>
<dbReference type="Proteomes" id="UP001500804">
    <property type="component" value="Unassembled WGS sequence"/>
</dbReference>
<dbReference type="NCBIfam" id="NF005686">
    <property type="entry name" value="PRK07486.1"/>
    <property type="match status" value="1"/>
</dbReference>
<dbReference type="SUPFAM" id="SSF75304">
    <property type="entry name" value="Amidase signature (AS) enzymes"/>
    <property type="match status" value="1"/>
</dbReference>
<dbReference type="Pfam" id="PF01425">
    <property type="entry name" value="Amidase"/>
    <property type="match status" value="1"/>
</dbReference>
<gene>
    <name evidence="2" type="ORF">GCM10023320_19090</name>
</gene>
<dbReference type="InterPro" id="IPR023631">
    <property type="entry name" value="Amidase_dom"/>
</dbReference>
<evidence type="ECO:0000313" key="2">
    <source>
        <dbReference type="EMBL" id="GAA5117166.1"/>
    </source>
</evidence>
<dbReference type="PANTHER" id="PTHR11895:SF76">
    <property type="entry name" value="INDOLEACETAMIDE HYDROLASE"/>
    <property type="match status" value="1"/>
</dbReference>
<protein>
    <submittedName>
        <fullName evidence="2">Amidase</fullName>
    </submittedName>
</protein>
<dbReference type="EMBL" id="BAABJO010000006">
    <property type="protein sequence ID" value="GAA5117166.1"/>
    <property type="molecule type" value="Genomic_DNA"/>
</dbReference>
<dbReference type="InterPro" id="IPR000120">
    <property type="entry name" value="Amidase"/>
</dbReference>
<evidence type="ECO:0000259" key="1">
    <source>
        <dbReference type="Pfam" id="PF01425"/>
    </source>
</evidence>
<organism evidence="2 3">
    <name type="scientific">Pseudonocardia adelaidensis</name>
    <dbReference type="NCBI Taxonomy" id="648754"/>
    <lineage>
        <taxon>Bacteria</taxon>
        <taxon>Bacillati</taxon>
        <taxon>Actinomycetota</taxon>
        <taxon>Actinomycetes</taxon>
        <taxon>Pseudonocardiales</taxon>
        <taxon>Pseudonocardiaceae</taxon>
        <taxon>Pseudonocardia</taxon>
    </lineage>
</organism>
<accession>A0ABP9NF14</accession>
<reference evidence="3" key="1">
    <citation type="journal article" date="2019" name="Int. J. Syst. Evol. Microbiol.">
        <title>The Global Catalogue of Microorganisms (GCM) 10K type strain sequencing project: providing services to taxonomists for standard genome sequencing and annotation.</title>
        <authorList>
            <consortium name="The Broad Institute Genomics Platform"/>
            <consortium name="The Broad Institute Genome Sequencing Center for Infectious Disease"/>
            <person name="Wu L."/>
            <person name="Ma J."/>
        </authorList>
    </citation>
    <scope>NUCLEOTIDE SEQUENCE [LARGE SCALE GENOMIC DNA]</scope>
    <source>
        <strain evidence="3">JCM 18302</strain>
    </source>
</reference>
<evidence type="ECO:0000313" key="3">
    <source>
        <dbReference type="Proteomes" id="UP001500804"/>
    </source>
</evidence>
<dbReference type="Gene3D" id="3.90.1300.10">
    <property type="entry name" value="Amidase signature (AS) domain"/>
    <property type="match status" value="1"/>
</dbReference>
<dbReference type="PROSITE" id="PS00571">
    <property type="entry name" value="AMIDASES"/>
    <property type="match status" value="1"/>
</dbReference>
<dbReference type="InterPro" id="IPR020556">
    <property type="entry name" value="Amidase_CS"/>
</dbReference>
<feature type="domain" description="Amidase" evidence="1">
    <location>
        <begin position="25"/>
        <end position="450"/>
    </location>
</feature>
<dbReference type="PANTHER" id="PTHR11895">
    <property type="entry name" value="TRANSAMIDASE"/>
    <property type="match status" value="1"/>
</dbReference>
<keyword evidence="3" id="KW-1185">Reference proteome</keyword>
<dbReference type="RefSeq" id="WP_345604517.1">
    <property type="nucleotide sequence ID" value="NZ_BAABJO010000006.1"/>
</dbReference>
<dbReference type="InterPro" id="IPR036928">
    <property type="entry name" value="AS_sf"/>
</dbReference>
<comment type="caution">
    <text evidence="2">The sequence shown here is derived from an EMBL/GenBank/DDBJ whole genome shotgun (WGS) entry which is preliminary data.</text>
</comment>